<feature type="transmembrane region" description="Helical" evidence="3">
    <location>
        <begin position="112"/>
        <end position="130"/>
    </location>
</feature>
<dbReference type="Proteomes" id="UP000663845">
    <property type="component" value="Unassembled WGS sequence"/>
</dbReference>
<evidence type="ECO:0000313" key="5">
    <source>
        <dbReference type="EMBL" id="CAF1543258.1"/>
    </source>
</evidence>
<dbReference type="GO" id="GO:0016020">
    <property type="term" value="C:membrane"/>
    <property type="evidence" value="ECO:0007669"/>
    <property type="project" value="UniProtKB-SubCell"/>
</dbReference>
<organism evidence="5 6">
    <name type="scientific">Adineta steineri</name>
    <dbReference type="NCBI Taxonomy" id="433720"/>
    <lineage>
        <taxon>Eukaryota</taxon>
        <taxon>Metazoa</taxon>
        <taxon>Spiralia</taxon>
        <taxon>Gnathifera</taxon>
        <taxon>Rotifera</taxon>
        <taxon>Eurotatoria</taxon>
        <taxon>Bdelloidea</taxon>
        <taxon>Adinetida</taxon>
        <taxon>Adinetidae</taxon>
        <taxon>Adineta</taxon>
    </lineage>
</organism>
<evidence type="ECO:0000313" key="6">
    <source>
        <dbReference type="Proteomes" id="UP000663845"/>
    </source>
</evidence>
<dbReference type="InterPro" id="IPR020846">
    <property type="entry name" value="MFS_dom"/>
</dbReference>
<feature type="transmembrane region" description="Helical" evidence="3">
    <location>
        <begin position="85"/>
        <end position="105"/>
    </location>
</feature>
<feature type="transmembrane region" description="Helical" evidence="3">
    <location>
        <begin position="43"/>
        <end position="65"/>
    </location>
</feature>
<dbReference type="PANTHER" id="PTHR11360">
    <property type="entry name" value="MONOCARBOXYLATE TRANSPORTER"/>
    <property type="match status" value="1"/>
</dbReference>
<feature type="domain" description="Major facilitator superfamily (MFS) profile" evidence="4">
    <location>
        <begin position="43"/>
        <end position="172"/>
    </location>
</feature>
<proteinExistence type="predicted"/>
<evidence type="ECO:0000256" key="2">
    <source>
        <dbReference type="SAM" id="MobiDB-lite"/>
    </source>
</evidence>
<dbReference type="InterPro" id="IPR050327">
    <property type="entry name" value="Proton-linked_MCT"/>
</dbReference>
<dbReference type="SUPFAM" id="SSF103473">
    <property type="entry name" value="MFS general substrate transporter"/>
    <property type="match status" value="1"/>
</dbReference>
<keyword evidence="3" id="KW-0472">Membrane</keyword>
<feature type="compositionally biased region" description="Basic and acidic residues" evidence="2">
    <location>
        <begin position="1"/>
        <end position="11"/>
    </location>
</feature>
<comment type="caution">
    <text evidence="5">The sequence shown here is derived from an EMBL/GenBank/DDBJ whole genome shotgun (WGS) entry which is preliminary data.</text>
</comment>
<dbReference type="AlphaFoldDB" id="A0A815WA45"/>
<dbReference type="GO" id="GO:0008028">
    <property type="term" value="F:monocarboxylic acid transmembrane transporter activity"/>
    <property type="evidence" value="ECO:0007669"/>
    <property type="project" value="TreeGrafter"/>
</dbReference>
<feature type="transmembrane region" description="Helical" evidence="3">
    <location>
        <begin position="136"/>
        <end position="164"/>
    </location>
</feature>
<feature type="non-terminal residue" evidence="5">
    <location>
        <position position="1"/>
    </location>
</feature>
<reference evidence="5" key="1">
    <citation type="submission" date="2021-02" db="EMBL/GenBank/DDBJ databases">
        <authorList>
            <person name="Nowell W R."/>
        </authorList>
    </citation>
    <scope>NUCLEOTIDE SEQUENCE</scope>
</reference>
<evidence type="ECO:0000256" key="1">
    <source>
        <dbReference type="ARBA" id="ARBA00004141"/>
    </source>
</evidence>
<comment type="subcellular location">
    <subcellularLocation>
        <location evidence="1">Membrane</location>
        <topology evidence="1">Multi-pass membrane protein</topology>
    </subcellularLocation>
</comment>
<dbReference type="InterPro" id="IPR011701">
    <property type="entry name" value="MFS"/>
</dbReference>
<evidence type="ECO:0000256" key="3">
    <source>
        <dbReference type="SAM" id="Phobius"/>
    </source>
</evidence>
<accession>A0A815WA45</accession>
<name>A0A815WA45_9BILA</name>
<dbReference type="Pfam" id="PF07690">
    <property type="entry name" value="MFS_1"/>
    <property type="match status" value="1"/>
</dbReference>
<sequence>MVDKAEKKLQDEAIESTSEKRKLRKLEDDEEYDYITTPPDGGYGWVVLIACFMINLIVDGFLYAFGAFSEDLKNVYNCQEWEVSLIISLACGFYLLSAPVASALCNKWGCRPIGIIGSIIASLAVASSVFSPNIYIMWLLFGFIGGIGMGLIYLPSIIMVGYYFEDKRAIAT</sequence>
<dbReference type="InterPro" id="IPR036259">
    <property type="entry name" value="MFS_trans_sf"/>
</dbReference>
<gene>
    <name evidence="5" type="ORF">JYZ213_LOCUS45842</name>
</gene>
<dbReference type="EMBL" id="CAJNOG010004611">
    <property type="protein sequence ID" value="CAF1543258.1"/>
    <property type="molecule type" value="Genomic_DNA"/>
</dbReference>
<feature type="region of interest" description="Disordered" evidence="2">
    <location>
        <begin position="1"/>
        <end position="20"/>
    </location>
</feature>
<evidence type="ECO:0000259" key="4">
    <source>
        <dbReference type="PROSITE" id="PS50850"/>
    </source>
</evidence>
<dbReference type="Gene3D" id="1.20.1250.20">
    <property type="entry name" value="MFS general substrate transporter like domains"/>
    <property type="match status" value="1"/>
</dbReference>
<keyword evidence="3" id="KW-0812">Transmembrane</keyword>
<protein>
    <recommendedName>
        <fullName evidence="4">Major facilitator superfamily (MFS) profile domain-containing protein</fullName>
    </recommendedName>
</protein>
<dbReference type="PROSITE" id="PS50850">
    <property type="entry name" value="MFS"/>
    <property type="match status" value="1"/>
</dbReference>
<keyword evidence="3" id="KW-1133">Transmembrane helix</keyword>
<dbReference type="PANTHER" id="PTHR11360:SF238">
    <property type="entry name" value="SD10469P"/>
    <property type="match status" value="1"/>
</dbReference>